<feature type="domain" description="HNH" evidence="1">
    <location>
        <begin position="57"/>
        <end position="94"/>
    </location>
</feature>
<keyword evidence="2" id="KW-0378">Hydrolase</keyword>
<keyword evidence="3" id="KW-1185">Reference proteome</keyword>
<dbReference type="InterPro" id="IPR002711">
    <property type="entry name" value="HNH"/>
</dbReference>
<dbReference type="RefSeq" id="WP_344029370.1">
    <property type="nucleotide sequence ID" value="NZ_BAAAJK010000053.1"/>
</dbReference>
<comment type="caution">
    <text evidence="2">The sequence shown here is derived from an EMBL/GenBank/DDBJ whole genome shotgun (WGS) entry which is preliminary data.</text>
</comment>
<reference evidence="3" key="1">
    <citation type="journal article" date="2019" name="Int. J. Syst. Evol. Microbiol.">
        <title>The Global Catalogue of Microorganisms (GCM) 10K type strain sequencing project: providing services to taxonomists for standard genome sequencing and annotation.</title>
        <authorList>
            <consortium name="The Broad Institute Genomics Platform"/>
            <consortium name="The Broad Institute Genome Sequencing Center for Infectious Disease"/>
            <person name="Wu L."/>
            <person name="Ma J."/>
        </authorList>
    </citation>
    <scope>NUCLEOTIDE SEQUENCE [LARGE SCALE GENOMIC DNA]</scope>
    <source>
        <strain evidence="3">JCM 11896</strain>
    </source>
</reference>
<dbReference type="Gene3D" id="1.10.30.50">
    <property type="match status" value="1"/>
</dbReference>
<gene>
    <name evidence="2" type="ORF">GCM10009613_61100</name>
</gene>
<dbReference type="Pfam" id="PF01844">
    <property type="entry name" value="HNH"/>
    <property type="match status" value="1"/>
</dbReference>
<protein>
    <submittedName>
        <fullName evidence="2">HNH endonuclease signature motif containing protein</fullName>
    </submittedName>
</protein>
<name>A0ABP4J2N0_9PSEU</name>
<proteinExistence type="predicted"/>
<organism evidence="2 3">
    <name type="scientific">Pseudonocardia kongjuensis</name>
    <dbReference type="NCBI Taxonomy" id="102227"/>
    <lineage>
        <taxon>Bacteria</taxon>
        <taxon>Bacillati</taxon>
        <taxon>Actinomycetota</taxon>
        <taxon>Actinomycetes</taxon>
        <taxon>Pseudonocardiales</taxon>
        <taxon>Pseudonocardiaceae</taxon>
        <taxon>Pseudonocardia</taxon>
    </lineage>
</organism>
<evidence type="ECO:0000313" key="2">
    <source>
        <dbReference type="EMBL" id="GAA1401948.1"/>
    </source>
</evidence>
<keyword evidence="2" id="KW-0540">Nuclease</keyword>
<dbReference type="Proteomes" id="UP001501414">
    <property type="component" value="Unassembled WGS sequence"/>
</dbReference>
<evidence type="ECO:0000259" key="1">
    <source>
        <dbReference type="Pfam" id="PF01844"/>
    </source>
</evidence>
<evidence type="ECO:0000313" key="3">
    <source>
        <dbReference type="Proteomes" id="UP001501414"/>
    </source>
</evidence>
<accession>A0ABP4J2N0</accession>
<keyword evidence="2" id="KW-0255">Endonuclease</keyword>
<sequence>MPRAPKACGHRGCDERVRGRTYCDDHEPEAWAGSISQSTRAWYRVRDQVLDEEPTCRDCELAPSTEAGHIVARARGGTDDRANLKGQCTACNLAQLAEDRHRL</sequence>
<dbReference type="EMBL" id="BAAAJK010000053">
    <property type="protein sequence ID" value="GAA1401948.1"/>
    <property type="molecule type" value="Genomic_DNA"/>
</dbReference>
<dbReference type="GO" id="GO:0004519">
    <property type="term" value="F:endonuclease activity"/>
    <property type="evidence" value="ECO:0007669"/>
    <property type="project" value="UniProtKB-KW"/>
</dbReference>